<organism evidence="2">
    <name type="scientific">Leptolyngbya sp. NK1-12</name>
    <dbReference type="NCBI Taxonomy" id="2547451"/>
    <lineage>
        <taxon>Bacteria</taxon>
        <taxon>Bacillati</taxon>
        <taxon>Cyanobacteriota</taxon>
        <taxon>Cyanophyceae</taxon>
        <taxon>Leptolyngbyales</taxon>
        <taxon>Leptolyngbyaceae</taxon>
        <taxon>Leptolyngbya group</taxon>
        <taxon>Leptolyngbya</taxon>
    </lineage>
</organism>
<evidence type="ECO:0000313" key="2">
    <source>
        <dbReference type="EMBL" id="WNZ27962.1"/>
    </source>
</evidence>
<sequence length="175" mass="20726">MQHRNRMGSGMMGSGMMRMQMASEFDYLSQMIPHHQEAIDTAKIVLASSDRPEMQTFAQEIIEVQSAEIEQMQAWLAEWYPDQQNTLPYTPMMRDLSQLQGDELDQTFLEDMIVHHHMAVMMSRMLIHHQLVEHEPVRPFAEQIATSQMNEIHQMRSWLHEWFESQNNLMHHSLF</sequence>
<dbReference type="PANTHER" id="PTHR36933:SF1">
    <property type="entry name" value="SLL0788 PROTEIN"/>
    <property type="match status" value="1"/>
</dbReference>
<name>A0AA97APK6_9CYAN</name>
<protein>
    <submittedName>
        <fullName evidence="2">DUF305 domain-containing protein</fullName>
    </submittedName>
</protein>
<dbReference type="PANTHER" id="PTHR36933">
    <property type="entry name" value="SLL0788 PROTEIN"/>
    <property type="match status" value="1"/>
</dbReference>
<gene>
    <name evidence="2" type="ORF">HJG54_30310</name>
</gene>
<reference evidence="2" key="1">
    <citation type="submission" date="2020-05" db="EMBL/GenBank/DDBJ databases">
        <authorList>
            <person name="Zhu T."/>
            <person name="Keshari N."/>
            <person name="Lu X."/>
        </authorList>
    </citation>
    <scope>NUCLEOTIDE SEQUENCE</scope>
    <source>
        <strain evidence="2">NK1-12</strain>
    </source>
</reference>
<dbReference type="AlphaFoldDB" id="A0AA97APK6"/>
<proteinExistence type="predicted"/>
<dbReference type="InterPro" id="IPR005183">
    <property type="entry name" value="DUF305_CopM-like"/>
</dbReference>
<dbReference type="EMBL" id="CP053587">
    <property type="protein sequence ID" value="WNZ27962.1"/>
    <property type="molecule type" value="Genomic_DNA"/>
</dbReference>
<dbReference type="Gene3D" id="1.20.1260.10">
    <property type="match status" value="2"/>
</dbReference>
<dbReference type="Pfam" id="PF03713">
    <property type="entry name" value="DUF305"/>
    <property type="match status" value="1"/>
</dbReference>
<dbReference type="InterPro" id="IPR012347">
    <property type="entry name" value="Ferritin-like"/>
</dbReference>
<feature type="domain" description="DUF305" evidence="1">
    <location>
        <begin position="25"/>
        <end position="159"/>
    </location>
</feature>
<evidence type="ECO:0000259" key="1">
    <source>
        <dbReference type="Pfam" id="PF03713"/>
    </source>
</evidence>
<accession>A0AA97APK6</accession>